<organism evidence="6 7">
    <name type="scientific">Schizosaccharomyces osmophilus</name>
    <dbReference type="NCBI Taxonomy" id="2545709"/>
    <lineage>
        <taxon>Eukaryota</taxon>
        <taxon>Fungi</taxon>
        <taxon>Dikarya</taxon>
        <taxon>Ascomycota</taxon>
        <taxon>Taphrinomycotina</taxon>
        <taxon>Schizosaccharomycetes</taxon>
        <taxon>Schizosaccharomycetales</taxon>
        <taxon>Schizosaccharomycetaceae</taxon>
        <taxon>Schizosaccharomyces</taxon>
    </lineage>
</organism>
<keyword evidence="7" id="KW-1185">Reference proteome</keyword>
<dbReference type="GO" id="GO:0003887">
    <property type="term" value="F:DNA-directed DNA polymerase activity"/>
    <property type="evidence" value="ECO:0007669"/>
    <property type="project" value="TreeGrafter"/>
</dbReference>
<feature type="compositionally biased region" description="Low complexity" evidence="5">
    <location>
        <begin position="277"/>
        <end position="286"/>
    </location>
</feature>
<dbReference type="GO" id="GO:0006271">
    <property type="term" value="P:DNA strand elongation involved in DNA replication"/>
    <property type="evidence" value="ECO:0007669"/>
    <property type="project" value="TreeGrafter"/>
</dbReference>
<name>A0AAE9W9M0_9SCHI</name>
<feature type="compositionally biased region" description="Polar residues" evidence="5">
    <location>
        <begin position="185"/>
        <end position="212"/>
    </location>
</feature>
<evidence type="ECO:0000256" key="4">
    <source>
        <dbReference type="ARBA" id="ARBA00023242"/>
    </source>
</evidence>
<dbReference type="PANTHER" id="PTHR17598">
    <property type="entry name" value="DNA POLYMERASE DELTA SUBUNIT 3"/>
    <property type="match status" value="1"/>
</dbReference>
<evidence type="ECO:0000256" key="1">
    <source>
        <dbReference type="ARBA" id="ARBA00004123"/>
    </source>
</evidence>
<evidence type="ECO:0000256" key="5">
    <source>
        <dbReference type="SAM" id="MobiDB-lite"/>
    </source>
</evidence>
<gene>
    <name evidence="6" type="primary">cdc27</name>
    <name evidence="6" type="ORF">SOMG_01395</name>
</gene>
<evidence type="ECO:0000313" key="7">
    <source>
        <dbReference type="Proteomes" id="UP001212411"/>
    </source>
</evidence>
<feature type="region of interest" description="Disordered" evidence="5">
    <location>
        <begin position="242"/>
        <end position="383"/>
    </location>
</feature>
<dbReference type="GO" id="GO:0006297">
    <property type="term" value="P:nucleotide-excision repair, DNA gap filling"/>
    <property type="evidence" value="ECO:0007669"/>
    <property type="project" value="TreeGrafter"/>
</dbReference>
<feature type="compositionally biased region" description="Polar residues" evidence="5">
    <location>
        <begin position="364"/>
        <end position="376"/>
    </location>
</feature>
<evidence type="ECO:0000313" key="6">
    <source>
        <dbReference type="EMBL" id="WBW71893.1"/>
    </source>
</evidence>
<protein>
    <recommendedName>
        <fullName evidence="2">DNA polymerase delta subunit 3</fullName>
    </recommendedName>
</protein>
<feature type="compositionally biased region" description="Basic residues" evidence="5">
    <location>
        <begin position="298"/>
        <end position="307"/>
    </location>
</feature>
<feature type="compositionally biased region" description="Basic and acidic residues" evidence="5">
    <location>
        <begin position="311"/>
        <end position="325"/>
    </location>
</feature>
<dbReference type="GeneID" id="80874877"/>
<feature type="compositionally biased region" description="Acidic residues" evidence="5">
    <location>
        <begin position="330"/>
        <end position="339"/>
    </location>
</feature>
<feature type="region of interest" description="Disordered" evidence="5">
    <location>
        <begin position="152"/>
        <end position="230"/>
    </location>
</feature>
<dbReference type="GO" id="GO:0043625">
    <property type="term" value="C:delta DNA polymerase complex"/>
    <property type="evidence" value="ECO:0007669"/>
    <property type="project" value="InterPro"/>
</dbReference>
<keyword evidence="4" id="KW-0539">Nucleus</keyword>
<dbReference type="RefSeq" id="XP_056036136.1">
    <property type="nucleotide sequence ID" value="XM_056180188.1"/>
</dbReference>
<reference evidence="6 7" key="1">
    <citation type="journal article" date="2023" name="G3 (Bethesda)">
        <title>A high-quality reference genome for the fission yeast Schizosaccharomyces osmophilus.</title>
        <authorList>
            <person name="Jia G.S."/>
            <person name="Zhang W.C."/>
            <person name="Liang Y."/>
            <person name="Liu X.H."/>
            <person name="Rhind N."/>
            <person name="Pidoux A."/>
            <person name="Brysch-Herzberg M."/>
            <person name="Du L.L."/>
        </authorList>
    </citation>
    <scope>NUCLEOTIDE SEQUENCE [LARGE SCALE GENOMIC DNA]</scope>
    <source>
        <strain evidence="6 7">CBS 15793</strain>
    </source>
</reference>
<dbReference type="InterPro" id="IPR019038">
    <property type="entry name" value="POLD3"/>
</dbReference>
<dbReference type="InterPro" id="IPR041913">
    <property type="entry name" value="POLD3_sf"/>
</dbReference>
<evidence type="ECO:0000256" key="3">
    <source>
        <dbReference type="ARBA" id="ARBA00022705"/>
    </source>
</evidence>
<dbReference type="PANTHER" id="PTHR17598:SF13">
    <property type="entry name" value="DNA POLYMERASE DELTA SUBUNIT 3"/>
    <property type="match status" value="1"/>
</dbReference>
<comment type="subcellular location">
    <subcellularLocation>
        <location evidence="1">Nucleus</location>
    </subcellularLocation>
</comment>
<keyword evidence="3" id="KW-0235">DNA replication</keyword>
<sequence length="383" mass="42857">MEEWRKYLEINIINESSAVTETVLSLGLKISIQDAQSYLKVFYDENDQLYPVYIIHGVPKDLGSLVDLDSGSDSLPSDFLTQYALATKASLLDICSQFEEGYKTQIYALSANPIVDFDELLPVIYKLRGKDVIYQKEHCEKYGFIHNENSKPRTLKTKTIPPSNKTPLPTIKKEPAEVDPKKPKTCSSNLFRNVKPSNSRQNSTASKTSAGSENKPVPAGPTGKSELQTHQLKKENDDLRNIMDMDDDHNSINEARKSAISVAASPEEVTSLDTESNKPSNENSTPEPEETITSIANGRKHGKRKVTKTVTTHDDEGFLITKEEQAWESFSEDENENENENEKAKRAYPPKARASNPPTRKKSGPQQGGNRQQKSIMSFFGKK</sequence>
<dbReference type="Pfam" id="PF09507">
    <property type="entry name" value="CDC27"/>
    <property type="match status" value="2"/>
</dbReference>
<dbReference type="Gene3D" id="3.90.1030.20">
    <property type="entry name" value="DNA polymerase delta, p66 (Cdc27) subunit, wHTH domain"/>
    <property type="match status" value="1"/>
</dbReference>
<feature type="compositionally biased region" description="Basic and acidic residues" evidence="5">
    <location>
        <begin position="242"/>
        <end position="257"/>
    </location>
</feature>
<dbReference type="AlphaFoldDB" id="A0AAE9W9M0"/>
<dbReference type="KEGG" id="som:SOMG_01395"/>
<evidence type="ECO:0000256" key="2">
    <source>
        <dbReference type="ARBA" id="ARBA00017589"/>
    </source>
</evidence>
<proteinExistence type="predicted"/>
<dbReference type="GO" id="GO:1904161">
    <property type="term" value="P:DNA synthesis involved in UV-damage excision repair"/>
    <property type="evidence" value="ECO:0007669"/>
    <property type="project" value="TreeGrafter"/>
</dbReference>
<accession>A0AAE9W9M0</accession>
<dbReference type="Proteomes" id="UP001212411">
    <property type="component" value="Chromosome 1"/>
</dbReference>
<dbReference type="EMBL" id="CP115611">
    <property type="protein sequence ID" value="WBW71893.1"/>
    <property type="molecule type" value="Genomic_DNA"/>
</dbReference>
<feature type="compositionally biased region" description="Basic and acidic residues" evidence="5">
    <location>
        <begin position="171"/>
        <end position="182"/>
    </location>
</feature>